<dbReference type="InterPro" id="IPR001683">
    <property type="entry name" value="PX_dom"/>
</dbReference>
<dbReference type="SMART" id="SM00312">
    <property type="entry name" value="PX"/>
    <property type="match status" value="1"/>
</dbReference>
<dbReference type="Gene3D" id="1.10.167.10">
    <property type="entry name" value="Regulator of G-protein Signalling 4, domain 2"/>
    <property type="match status" value="1"/>
</dbReference>
<protein>
    <recommendedName>
        <fullName evidence="8">Sorting nexin-13</fullName>
    </recommendedName>
</protein>
<dbReference type="Gene3D" id="3.30.1520.10">
    <property type="entry name" value="Phox-like domain"/>
    <property type="match status" value="1"/>
</dbReference>
<dbReference type="InterPro" id="IPR036305">
    <property type="entry name" value="RGS_sf"/>
</dbReference>
<feature type="transmembrane region" description="Helical" evidence="3">
    <location>
        <begin position="12"/>
        <end position="42"/>
    </location>
</feature>
<dbReference type="PANTHER" id="PTHR22775:SF3">
    <property type="entry name" value="SORTING NEXIN-13"/>
    <property type="match status" value="1"/>
</dbReference>
<dbReference type="EMBL" id="CABIJS010000088">
    <property type="protein sequence ID" value="VUZ42355.1"/>
    <property type="molecule type" value="Genomic_DNA"/>
</dbReference>
<keyword evidence="3" id="KW-0472">Membrane</keyword>
<keyword evidence="3" id="KW-1133">Transmembrane helix</keyword>
<feature type="domain" description="PXA" evidence="5">
    <location>
        <begin position="84"/>
        <end position="264"/>
    </location>
</feature>
<feature type="compositionally biased region" description="Low complexity" evidence="2">
    <location>
        <begin position="575"/>
        <end position="593"/>
    </location>
</feature>
<evidence type="ECO:0000313" key="7">
    <source>
        <dbReference type="Proteomes" id="UP000321570"/>
    </source>
</evidence>
<dbReference type="SMART" id="SM00313">
    <property type="entry name" value="PXA"/>
    <property type="match status" value="1"/>
</dbReference>
<feature type="region of interest" description="Disordered" evidence="2">
    <location>
        <begin position="443"/>
        <end position="465"/>
    </location>
</feature>
<evidence type="ECO:0000256" key="2">
    <source>
        <dbReference type="SAM" id="MobiDB-lite"/>
    </source>
</evidence>
<dbReference type="PANTHER" id="PTHR22775">
    <property type="entry name" value="SORTING NEXIN"/>
    <property type="match status" value="1"/>
</dbReference>
<dbReference type="SMART" id="SM00315">
    <property type="entry name" value="RGS"/>
    <property type="match status" value="1"/>
</dbReference>
<evidence type="ECO:0000259" key="4">
    <source>
        <dbReference type="PROSITE" id="PS50195"/>
    </source>
</evidence>
<dbReference type="GO" id="GO:0005769">
    <property type="term" value="C:early endosome"/>
    <property type="evidence" value="ECO:0007669"/>
    <property type="project" value="TreeGrafter"/>
</dbReference>
<dbReference type="PROSITE" id="PS50195">
    <property type="entry name" value="PX"/>
    <property type="match status" value="1"/>
</dbReference>
<dbReference type="InterPro" id="IPR036871">
    <property type="entry name" value="PX_dom_sf"/>
</dbReference>
<keyword evidence="7" id="KW-1185">Reference proteome</keyword>
<evidence type="ECO:0008006" key="8">
    <source>
        <dbReference type="Google" id="ProtNLM"/>
    </source>
</evidence>
<dbReference type="InterPro" id="IPR016137">
    <property type="entry name" value="RGS"/>
</dbReference>
<dbReference type="Pfam" id="PF08628">
    <property type="entry name" value="Nexin_C"/>
    <property type="match status" value="1"/>
</dbReference>
<dbReference type="PROSITE" id="PS51207">
    <property type="entry name" value="PXA"/>
    <property type="match status" value="1"/>
</dbReference>
<proteinExistence type="inferred from homology"/>
<sequence length="1001" mass="113335">MPSLRKLAILAFFGSLFAYGVGVFVYITCGLLSFAAGLLFFLPEVHWVPLKRKIPISHGLVEVDDKKASMSHLKVNYAISGCHEFDVVLNQILDYIINDYIRFWYTSLTNETEFPQQLHAAMAQLMAEVSKRAQRIDWIPFMIEGLPNIVIDHLRIHRRSLERYARSSNSAVPTKFFFDEEMETEVQFCREEVCTSREKELDHFRRITDVFLFAIMPEEDYRLLTVRYLLKEILVNGVLLPTVNILADPDFVNQSIIKLCNESAFTSPYFIQSLRMSTREDELRVVKERIEIFAVKLRGRDSGGDDDTMVKAQINSLNFLENVCNSQIAEIKRGIPRKFDQRGFRRRQPKMNSAGPGSDGLGRTSIDLTFADVMSNDVAVSNFLEFLTSINEQSLLSLYLNCMAYRVNSEELMSSITSIPSTNEPEDVFDPNSGWDEMKTAELEPTPQQGGGIQEQPEVSEEDQEAMGRIREFGVSMCNLVMRILPQIPEETVKRCLKALSTPLDTIDPNVFIDVEEELIRLLSSEQCFGAFKRSPYYARAVEVFKSSPHDVFLESSRRSGANGAEDVQETPTYSSKSASSSPVSSRPESSVSITASSYSPQGSQTHLNSSPSSTSYFPDSYTVNVLSGKMAREGYVVYTLEVTCLSTITGRRSTWRTYRRYSQFDDLHSLIVEQCGRIPNLKLPAKKSFTSVSAEFIEKRRSELDDYLQILCGIDTTRRYPKLHPILSNFLQSEKWERKKGASSLMNPFKAVGSAIISVPDTLFDGFSKMINRRQPLDRSDVNSNSHVSVSSSSMVSRPSLLGDTSNLAILDQNDSDNIPFRILFMLVDEVFNLQRKTQLFRRGTLAILRNIVQTFFGDIMNRRIVEKAKNLISAKQMATYAGILRDVLWPNGSQVQTNGGMSKSATPENSSVRDEAMKLRTRVLCRAVMFGSVAEELASYLGQETTREGVQRVFDLLQQPCLNRRLVHCLLEAITRLLLADQTAQLNEIYAQDYSRHSN</sequence>
<dbReference type="SUPFAM" id="SSF64268">
    <property type="entry name" value="PX domain"/>
    <property type="match status" value="1"/>
</dbReference>
<dbReference type="Proteomes" id="UP000321570">
    <property type="component" value="Unassembled WGS sequence"/>
</dbReference>
<evidence type="ECO:0000259" key="5">
    <source>
        <dbReference type="PROSITE" id="PS51207"/>
    </source>
</evidence>
<evidence type="ECO:0000313" key="6">
    <source>
        <dbReference type="EMBL" id="VUZ42355.1"/>
    </source>
</evidence>
<organism evidence="6 7">
    <name type="scientific">Hymenolepis diminuta</name>
    <name type="common">Rat tapeworm</name>
    <dbReference type="NCBI Taxonomy" id="6216"/>
    <lineage>
        <taxon>Eukaryota</taxon>
        <taxon>Metazoa</taxon>
        <taxon>Spiralia</taxon>
        <taxon>Lophotrochozoa</taxon>
        <taxon>Platyhelminthes</taxon>
        <taxon>Cestoda</taxon>
        <taxon>Eucestoda</taxon>
        <taxon>Cyclophyllidea</taxon>
        <taxon>Hymenolepididae</taxon>
        <taxon>Hymenolepis</taxon>
    </lineage>
</organism>
<dbReference type="Pfam" id="PF02194">
    <property type="entry name" value="PXA"/>
    <property type="match status" value="1"/>
</dbReference>
<feature type="domain" description="PX" evidence="4">
    <location>
        <begin position="617"/>
        <end position="738"/>
    </location>
</feature>
<dbReference type="InterPro" id="IPR044926">
    <property type="entry name" value="RGS_subdomain_2"/>
</dbReference>
<gene>
    <name evidence="6" type="ORF">WMSIL1_LOCUS2965</name>
</gene>
<dbReference type="Pfam" id="PF00787">
    <property type="entry name" value="PX"/>
    <property type="match status" value="1"/>
</dbReference>
<dbReference type="GO" id="GO:0035091">
    <property type="term" value="F:phosphatidylinositol binding"/>
    <property type="evidence" value="ECO:0007669"/>
    <property type="project" value="InterPro"/>
</dbReference>
<dbReference type="InterPro" id="IPR013937">
    <property type="entry name" value="Sorting_nexin_C"/>
</dbReference>
<evidence type="ECO:0000256" key="3">
    <source>
        <dbReference type="SAM" id="Phobius"/>
    </source>
</evidence>
<keyword evidence="3" id="KW-0812">Transmembrane</keyword>
<name>A0A564Y4Y5_HYMDI</name>
<feature type="region of interest" description="Disordered" evidence="2">
    <location>
        <begin position="556"/>
        <end position="616"/>
    </location>
</feature>
<accession>A0A564Y4Y5</accession>
<reference evidence="6 7" key="1">
    <citation type="submission" date="2019-07" db="EMBL/GenBank/DDBJ databases">
        <authorList>
            <person name="Jastrzebski P J."/>
            <person name="Paukszto L."/>
            <person name="Jastrzebski P J."/>
        </authorList>
    </citation>
    <scope>NUCLEOTIDE SEQUENCE [LARGE SCALE GENOMIC DNA]</scope>
    <source>
        <strain evidence="6 7">WMS-il1</strain>
    </source>
</reference>
<dbReference type="SUPFAM" id="SSF48097">
    <property type="entry name" value="Regulator of G-protein signaling, RGS"/>
    <property type="match status" value="1"/>
</dbReference>
<feature type="compositionally biased region" description="Polar residues" evidence="2">
    <location>
        <begin position="594"/>
        <end position="609"/>
    </location>
</feature>
<evidence type="ECO:0000256" key="1">
    <source>
        <dbReference type="ARBA" id="ARBA00010883"/>
    </source>
</evidence>
<comment type="similarity">
    <text evidence="1">Belongs to the sorting nexin family.</text>
</comment>
<dbReference type="InterPro" id="IPR003114">
    <property type="entry name" value="Phox_assoc"/>
</dbReference>
<dbReference type="AlphaFoldDB" id="A0A564Y4Y5"/>